<dbReference type="InterPro" id="IPR036865">
    <property type="entry name" value="CRAL-TRIO_dom_sf"/>
</dbReference>
<proteinExistence type="predicted"/>
<keyword evidence="3" id="KW-1185">Reference proteome</keyword>
<dbReference type="Pfam" id="PF20710">
    <property type="entry name" value="DUF6824"/>
    <property type="match status" value="1"/>
</dbReference>
<evidence type="ECO:0000313" key="3">
    <source>
        <dbReference type="Proteomes" id="UP001295423"/>
    </source>
</evidence>
<accession>A0AAD2JG93</accession>
<gene>
    <name evidence="2" type="ORF">CYCCA115_LOCUS10978</name>
</gene>
<name>A0AAD2JG93_9STRA</name>
<organism evidence="2 3">
    <name type="scientific">Cylindrotheca closterium</name>
    <dbReference type="NCBI Taxonomy" id="2856"/>
    <lineage>
        <taxon>Eukaryota</taxon>
        <taxon>Sar</taxon>
        <taxon>Stramenopiles</taxon>
        <taxon>Ochrophyta</taxon>
        <taxon>Bacillariophyta</taxon>
        <taxon>Bacillariophyceae</taxon>
        <taxon>Bacillariophycidae</taxon>
        <taxon>Bacillariales</taxon>
        <taxon>Bacillariaceae</taxon>
        <taxon>Cylindrotheca</taxon>
    </lineage>
</organism>
<dbReference type="InterPro" id="IPR049227">
    <property type="entry name" value="DUF6824"/>
</dbReference>
<evidence type="ECO:0000259" key="1">
    <source>
        <dbReference type="Pfam" id="PF20710"/>
    </source>
</evidence>
<sequence>MASIPESGLSPRNNKKCINCGSFGQSVARPVAASSEMKSAEGIIAAELKGLSIQERVTALDDLHCVGQGQEEDPEVIRTALEKFEEEVRNANHPAYNLAVRKQNPYVQDSEYRLRFLRGALFDVKKAVRQMLSLLQYQAEYFGVDALDRRIALSDLKEEEVRVMLNGMFHYPTQTDRNGRYVTYCFSNVFLAGIPAETMIRSCLYANSYFTSFPDLQKKGLVGVYMDIGEPDQSIQLGPRFFSWVFNLMKFMLCLPLKFSSSHYCINVGNSKNVAIHKSVIETFIKVLPSYARARTKLHYGSALEIRYSLQSHGIPMDTYPIDSNGNIRQDMIDSSCLKHYGIDASNYRGVKTPPNLDSNDAPTAVIPSIAASSQQNRSGHIVPLEPKLTDVLLGRGKPNQNHPGNIQLRAMIEECQEEYDAIGRLEKRQMIQNIKHACHSIGTRFLKQQGNKNTWVVANSSEADEKIRQHFRCARKKR</sequence>
<dbReference type="InterPro" id="IPR036273">
    <property type="entry name" value="CRAL/TRIO_N_dom_sf"/>
</dbReference>
<feature type="domain" description="DUF6824" evidence="1">
    <location>
        <begin position="391"/>
        <end position="473"/>
    </location>
</feature>
<dbReference type="Proteomes" id="UP001295423">
    <property type="component" value="Unassembled WGS sequence"/>
</dbReference>
<protein>
    <recommendedName>
        <fullName evidence="1">DUF6824 domain-containing protein</fullName>
    </recommendedName>
</protein>
<evidence type="ECO:0000313" key="2">
    <source>
        <dbReference type="EMBL" id="CAJ1947101.1"/>
    </source>
</evidence>
<dbReference type="SUPFAM" id="SSF46938">
    <property type="entry name" value="CRAL/TRIO N-terminal domain"/>
    <property type="match status" value="1"/>
</dbReference>
<reference evidence="2" key="1">
    <citation type="submission" date="2023-08" db="EMBL/GenBank/DDBJ databases">
        <authorList>
            <person name="Audoor S."/>
            <person name="Bilcke G."/>
        </authorList>
    </citation>
    <scope>NUCLEOTIDE SEQUENCE</scope>
</reference>
<dbReference type="EMBL" id="CAKOGP040001725">
    <property type="protein sequence ID" value="CAJ1947101.1"/>
    <property type="molecule type" value="Genomic_DNA"/>
</dbReference>
<dbReference type="AlphaFoldDB" id="A0AAD2JG93"/>
<dbReference type="Gene3D" id="3.40.525.10">
    <property type="entry name" value="CRAL-TRIO lipid binding domain"/>
    <property type="match status" value="1"/>
</dbReference>
<comment type="caution">
    <text evidence="2">The sequence shown here is derived from an EMBL/GenBank/DDBJ whole genome shotgun (WGS) entry which is preliminary data.</text>
</comment>